<protein>
    <submittedName>
        <fullName evidence="2">Uncharacterized protein</fullName>
    </submittedName>
</protein>
<dbReference type="Pfam" id="PF14223">
    <property type="entry name" value="Retrotran_gag_2"/>
    <property type="match status" value="1"/>
</dbReference>
<proteinExistence type="predicted"/>
<dbReference type="PANTHER" id="PTHR47481">
    <property type="match status" value="1"/>
</dbReference>
<dbReference type="EMBL" id="AC083943">
    <property type="protein sequence ID" value="AAM74276.1"/>
    <property type="molecule type" value="Genomic_DNA"/>
</dbReference>
<feature type="region of interest" description="Disordered" evidence="1">
    <location>
        <begin position="191"/>
        <end position="238"/>
    </location>
</feature>
<organism evidence="2 3">
    <name type="scientific">Oryza sativa subsp. japonica</name>
    <name type="common">Rice</name>
    <dbReference type="NCBI Taxonomy" id="39947"/>
    <lineage>
        <taxon>Eukaryota</taxon>
        <taxon>Viridiplantae</taxon>
        <taxon>Streptophyta</taxon>
        <taxon>Embryophyta</taxon>
        <taxon>Tracheophyta</taxon>
        <taxon>Spermatophyta</taxon>
        <taxon>Magnoliopsida</taxon>
        <taxon>Liliopsida</taxon>
        <taxon>Poales</taxon>
        <taxon>Poaceae</taxon>
        <taxon>BOP clade</taxon>
        <taxon>Oryzoideae</taxon>
        <taxon>Oryzeae</taxon>
        <taxon>Oryzinae</taxon>
        <taxon>Oryza</taxon>
        <taxon>Oryza sativa</taxon>
    </lineage>
</organism>
<accession>Q8LND3</accession>
<dbReference type="AlphaFoldDB" id="Q8LND3"/>
<dbReference type="PANTHER" id="PTHR47481:SF10">
    <property type="entry name" value="COPIA-LIKE POLYPROTEIN_RETROTRANSPOSON"/>
    <property type="match status" value="1"/>
</dbReference>
<reference evidence="3" key="1">
    <citation type="journal article" date="2005" name="Nature">
        <title>The map-based sequence of the rice genome.</title>
        <authorList>
            <consortium name="International rice genome sequencing project (IRGSP)"/>
            <person name="Matsumoto T."/>
            <person name="Wu J."/>
            <person name="Kanamori H."/>
            <person name="Katayose Y."/>
            <person name="Fujisawa M."/>
            <person name="Namiki N."/>
            <person name="Mizuno H."/>
            <person name="Yamamoto K."/>
            <person name="Antonio B.A."/>
            <person name="Baba T."/>
            <person name="Sakata K."/>
            <person name="Nagamura Y."/>
            <person name="Aoki H."/>
            <person name="Arikawa K."/>
            <person name="Arita K."/>
            <person name="Bito T."/>
            <person name="Chiden Y."/>
            <person name="Fujitsuka N."/>
            <person name="Fukunaka R."/>
            <person name="Hamada M."/>
            <person name="Harada C."/>
            <person name="Hayashi A."/>
            <person name="Hijishita S."/>
            <person name="Honda M."/>
            <person name="Hosokawa S."/>
            <person name="Ichikawa Y."/>
            <person name="Idonuma A."/>
            <person name="Iijima M."/>
            <person name="Ikeda M."/>
            <person name="Ikeno M."/>
            <person name="Ito K."/>
            <person name="Ito S."/>
            <person name="Ito T."/>
            <person name="Ito Y."/>
            <person name="Ito Y."/>
            <person name="Iwabuchi A."/>
            <person name="Kamiya K."/>
            <person name="Karasawa W."/>
            <person name="Kurita K."/>
            <person name="Katagiri S."/>
            <person name="Kikuta A."/>
            <person name="Kobayashi H."/>
            <person name="Kobayashi N."/>
            <person name="Machita K."/>
            <person name="Maehara T."/>
            <person name="Masukawa M."/>
            <person name="Mizubayashi T."/>
            <person name="Mukai Y."/>
            <person name="Nagasaki H."/>
            <person name="Nagata Y."/>
            <person name="Naito S."/>
            <person name="Nakashima M."/>
            <person name="Nakama Y."/>
            <person name="Nakamichi Y."/>
            <person name="Nakamura M."/>
            <person name="Meguro A."/>
            <person name="Negishi M."/>
            <person name="Ohta I."/>
            <person name="Ohta T."/>
            <person name="Okamoto M."/>
            <person name="Ono N."/>
            <person name="Saji S."/>
            <person name="Sakaguchi M."/>
            <person name="Sakai K."/>
            <person name="Shibata M."/>
            <person name="Shimokawa T."/>
            <person name="Song J."/>
            <person name="Takazaki Y."/>
            <person name="Terasawa K."/>
            <person name="Tsugane M."/>
            <person name="Tsuji K."/>
            <person name="Ueda S."/>
            <person name="Waki K."/>
            <person name="Yamagata H."/>
            <person name="Yamamoto M."/>
            <person name="Yamamoto S."/>
            <person name="Yamane H."/>
            <person name="Yoshiki S."/>
            <person name="Yoshihara R."/>
            <person name="Yukawa K."/>
            <person name="Zhong H."/>
            <person name="Yano M."/>
            <person name="Yuan Q."/>
            <person name="Ouyang S."/>
            <person name="Liu J."/>
            <person name="Jones K.M."/>
            <person name="Gansberger K."/>
            <person name="Moffat K."/>
            <person name="Hill J."/>
            <person name="Bera J."/>
            <person name="Fadrosh D."/>
            <person name="Jin S."/>
            <person name="Johri S."/>
            <person name="Kim M."/>
            <person name="Overton L."/>
            <person name="Reardon M."/>
            <person name="Tsitrin T."/>
            <person name="Vuong H."/>
            <person name="Weaver B."/>
            <person name="Ciecko A."/>
            <person name="Tallon L."/>
            <person name="Jackson J."/>
            <person name="Pai G."/>
            <person name="Aken S.V."/>
            <person name="Utterback T."/>
            <person name="Reidmuller S."/>
            <person name="Feldblyum T."/>
            <person name="Hsiao J."/>
            <person name="Zismann V."/>
            <person name="Iobst S."/>
            <person name="de Vazeille A.R."/>
            <person name="Buell C.R."/>
            <person name="Ying K."/>
            <person name="Li Y."/>
            <person name="Lu T."/>
            <person name="Huang Y."/>
            <person name="Zhao Q."/>
            <person name="Feng Q."/>
            <person name="Zhang L."/>
            <person name="Zhu J."/>
            <person name="Weng Q."/>
            <person name="Mu J."/>
            <person name="Lu Y."/>
            <person name="Fan D."/>
            <person name="Liu Y."/>
            <person name="Guan J."/>
            <person name="Zhang Y."/>
            <person name="Yu S."/>
            <person name="Liu X."/>
            <person name="Zhang Y."/>
            <person name="Hong G."/>
            <person name="Han B."/>
            <person name="Choisne N."/>
            <person name="Demange N."/>
            <person name="Orjeda G."/>
            <person name="Samain S."/>
            <person name="Cattolico L."/>
            <person name="Pelletier E."/>
            <person name="Couloux A."/>
            <person name="Segurens B."/>
            <person name="Wincker P."/>
            <person name="D'Hont A."/>
            <person name="Scarpelli C."/>
            <person name="Weissenbach J."/>
            <person name="Salanoubat M."/>
            <person name="Quetier F."/>
            <person name="Yu Y."/>
            <person name="Kim H.R."/>
            <person name="Rambo T."/>
            <person name="Currie J."/>
            <person name="Collura K."/>
            <person name="Luo M."/>
            <person name="Yang T."/>
            <person name="Ammiraju J.S.S."/>
            <person name="Engler F."/>
            <person name="Soderlund C."/>
            <person name="Wing R.A."/>
            <person name="Palmer L.E."/>
            <person name="de la Bastide M."/>
            <person name="Spiegel L."/>
            <person name="Nascimento L."/>
            <person name="Zutavern T."/>
            <person name="O'Shaughnessy A."/>
            <person name="Dike S."/>
            <person name="Dedhia N."/>
            <person name="Preston R."/>
            <person name="Balija V."/>
            <person name="McCombie W.R."/>
            <person name="Chow T."/>
            <person name="Chen H."/>
            <person name="Chung M."/>
            <person name="Chen C."/>
            <person name="Shaw J."/>
            <person name="Wu H."/>
            <person name="Hsiao K."/>
            <person name="Chao Y."/>
            <person name="Chu M."/>
            <person name="Cheng C."/>
            <person name="Hour A."/>
            <person name="Lee P."/>
            <person name="Lin S."/>
            <person name="Lin Y."/>
            <person name="Liou J."/>
            <person name="Liu S."/>
            <person name="Hsing Y."/>
            <person name="Raghuvanshi S."/>
            <person name="Mohanty A."/>
            <person name="Bharti A.K."/>
            <person name="Gaur A."/>
            <person name="Gupta V."/>
            <person name="Kumar D."/>
            <person name="Ravi V."/>
            <person name="Vij S."/>
            <person name="Kapur A."/>
            <person name="Khurana P."/>
            <person name="Khurana P."/>
            <person name="Khurana J.P."/>
            <person name="Tyagi A.K."/>
            <person name="Gaikwad K."/>
            <person name="Singh A."/>
            <person name="Dalal V."/>
            <person name="Srivastava S."/>
            <person name="Dixit A."/>
            <person name="Pal A.K."/>
            <person name="Ghazi I.A."/>
            <person name="Yadav M."/>
            <person name="Pandit A."/>
            <person name="Bhargava A."/>
            <person name="Sureshbabu K."/>
            <person name="Batra K."/>
            <person name="Sharma T.R."/>
            <person name="Mohapatra T."/>
            <person name="Singh N.K."/>
            <person name="Messing J."/>
            <person name="Nelson A.B."/>
            <person name="Fuks G."/>
            <person name="Kavchok S."/>
            <person name="Keizer G."/>
            <person name="Linton E."/>
            <person name="Llaca V."/>
            <person name="Song R."/>
            <person name="Tanyolac B."/>
            <person name="Young S."/>
            <person name="Ho-Il K."/>
            <person name="Hahn J.H."/>
            <person name="Sangsakoo G."/>
            <person name="Vanavichit A."/>
            <person name="de Mattos Luiz.A.T."/>
            <person name="Zimmer P.D."/>
            <person name="Malone G."/>
            <person name="Dellagostin O."/>
            <person name="de Oliveira A.C."/>
            <person name="Bevan M."/>
            <person name="Bancroft I."/>
            <person name="Minx P."/>
            <person name="Cordum H."/>
            <person name="Wilson R."/>
            <person name="Cheng Z."/>
            <person name="Jin W."/>
            <person name="Jiang J."/>
            <person name="Leong S.A."/>
            <person name="Iwama H."/>
            <person name="Gojobori T."/>
            <person name="Itoh T."/>
            <person name="Niimura Y."/>
            <person name="Fujii Y."/>
            <person name="Habara T."/>
            <person name="Sakai H."/>
            <person name="Sato Y."/>
            <person name="Wilson G."/>
            <person name="Kumar K."/>
            <person name="McCouch S."/>
            <person name="Juretic N."/>
            <person name="Hoen D."/>
            <person name="Wright S."/>
            <person name="Bruskiewich R."/>
            <person name="Bureau T."/>
            <person name="Miyao A."/>
            <person name="Hirochika H."/>
            <person name="Nishikawa T."/>
            <person name="Kadowaki K."/>
            <person name="Sugiura M."/>
            <person name="Burr B."/>
            <person name="Sasaki T."/>
        </authorList>
    </citation>
    <scope>NUCLEOTIDE SEQUENCE [LARGE SCALE GENOMIC DNA]</scope>
    <source>
        <strain evidence="3">cv. Nipponbare</strain>
    </source>
</reference>
<dbReference type="Proteomes" id="UP000000763">
    <property type="component" value="Chromosome 10"/>
</dbReference>
<gene>
    <name evidence="2" type="primary">OSJNBa0044A10.16</name>
</gene>
<name>Q8LND3_ORYSJ</name>
<reference evidence="3" key="2">
    <citation type="journal article" date="2008" name="Nucleic Acids Res.">
        <title>The rice annotation project database (RAP-DB): 2008 update.</title>
        <authorList>
            <consortium name="The rice annotation project (RAP)"/>
        </authorList>
    </citation>
    <scope>GENOME REANNOTATION</scope>
    <source>
        <strain evidence="3">cv. Nipponbare</strain>
    </source>
</reference>
<evidence type="ECO:0000256" key="1">
    <source>
        <dbReference type="SAM" id="MobiDB-lite"/>
    </source>
</evidence>
<evidence type="ECO:0000313" key="3">
    <source>
        <dbReference type="Proteomes" id="UP000000763"/>
    </source>
</evidence>
<feature type="compositionally biased region" description="Gly residues" evidence="1">
    <location>
        <begin position="228"/>
        <end position="238"/>
    </location>
</feature>
<sequence>MSVLNVKALVPVVLDLGAVNYTKWCVLFLITLGKYALNDHILSDTSFPDRASWARMDRVVLTWLYGTIAADLLESVMQPAVTARVVWLCLEQIFLGHHEQRHDLVGAFHNFFQGDLSANDYYRRLKAMADTQSELGNPVTDRQLVLAMLQGVNPKYENLRTILPLQRPLPSFIEARSQLILAEINKSSNRSTNSTALLASTGSGNRNGTGGKNPAHATGYSNPNQSQGGSGNSQGGGN</sequence>
<evidence type="ECO:0000313" key="2">
    <source>
        <dbReference type="EMBL" id="AAM74276.1"/>
    </source>
</evidence>